<protein>
    <submittedName>
        <fullName evidence="2">Uncharacterized protein</fullName>
    </submittedName>
</protein>
<sequence>MAFKTIYVALILFMVTSCIGHSMEAEEHKLFPLIACKNDWDCRVNPDCHHCNVKRQWCLCGTQTADAIPGTGHRKLMAMEEESKLI</sequence>
<feature type="signal peptide" evidence="1">
    <location>
        <begin position="1"/>
        <end position="20"/>
    </location>
</feature>
<gene>
    <name evidence="2" type="ORF">CEURO_LOCUS12821</name>
</gene>
<evidence type="ECO:0000313" key="2">
    <source>
        <dbReference type="EMBL" id="CAH9094600.1"/>
    </source>
</evidence>
<evidence type="ECO:0000313" key="3">
    <source>
        <dbReference type="Proteomes" id="UP001152484"/>
    </source>
</evidence>
<dbReference type="AlphaFoldDB" id="A0A9P0ZC65"/>
<accession>A0A9P0ZC65</accession>
<comment type="caution">
    <text evidence="2">The sequence shown here is derived from an EMBL/GenBank/DDBJ whole genome shotgun (WGS) entry which is preliminary data.</text>
</comment>
<dbReference type="Proteomes" id="UP001152484">
    <property type="component" value="Unassembled WGS sequence"/>
</dbReference>
<organism evidence="2 3">
    <name type="scientific">Cuscuta europaea</name>
    <name type="common">European dodder</name>
    <dbReference type="NCBI Taxonomy" id="41803"/>
    <lineage>
        <taxon>Eukaryota</taxon>
        <taxon>Viridiplantae</taxon>
        <taxon>Streptophyta</taxon>
        <taxon>Embryophyta</taxon>
        <taxon>Tracheophyta</taxon>
        <taxon>Spermatophyta</taxon>
        <taxon>Magnoliopsida</taxon>
        <taxon>eudicotyledons</taxon>
        <taxon>Gunneridae</taxon>
        <taxon>Pentapetalae</taxon>
        <taxon>asterids</taxon>
        <taxon>lamiids</taxon>
        <taxon>Solanales</taxon>
        <taxon>Convolvulaceae</taxon>
        <taxon>Cuscuteae</taxon>
        <taxon>Cuscuta</taxon>
        <taxon>Cuscuta subgen. Cuscuta</taxon>
    </lineage>
</organism>
<keyword evidence="1" id="KW-0732">Signal</keyword>
<name>A0A9P0ZC65_CUSEU</name>
<feature type="chain" id="PRO_5040167295" evidence="1">
    <location>
        <begin position="21"/>
        <end position="86"/>
    </location>
</feature>
<reference evidence="2" key="1">
    <citation type="submission" date="2022-07" db="EMBL/GenBank/DDBJ databases">
        <authorList>
            <person name="Macas J."/>
            <person name="Novak P."/>
            <person name="Neumann P."/>
        </authorList>
    </citation>
    <scope>NUCLEOTIDE SEQUENCE</scope>
</reference>
<keyword evidence="3" id="KW-1185">Reference proteome</keyword>
<proteinExistence type="predicted"/>
<dbReference type="PROSITE" id="PS51257">
    <property type="entry name" value="PROKAR_LIPOPROTEIN"/>
    <property type="match status" value="1"/>
</dbReference>
<evidence type="ECO:0000256" key="1">
    <source>
        <dbReference type="SAM" id="SignalP"/>
    </source>
</evidence>
<dbReference type="EMBL" id="CAMAPE010000031">
    <property type="protein sequence ID" value="CAH9094600.1"/>
    <property type="molecule type" value="Genomic_DNA"/>
</dbReference>